<accession>A0A5C8J7M3</accession>
<gene>
    <name evidence="3" type="ORF">FVR03_19150</name>
</gene>
<comment type="caution">
    <text evidence="3">The sequence shown here is derived from an EMBL/GenBank/DDBJ whole genome shotgun (WGS) entry which is preliminary data.</text>
</comment>
<dbReference type="Proteomes" id="UP000321926">
    <property type="component" value="Unassembled WGS sequence"/>
</dbReference>
<evidence type="ECO:0000313" key="3">
    <source>
        <dbReference type="EMBL" id="TXK33286.1"/>
    </source>
</evidence>
<protein>
    <submittedName>
        <fullName evidence="3">DNA repair protein</fullName>
    </submittedName>
</protein>
<dbReference type="RefSeq" id="WP_147923382.1">
    <property type="nucleotide sequence ID" value="NZ_VRTY01000093.1"/>
</dbReference>
<feature type="domain" description="Cas6b C-terminal" evidence="1">
    <location>
        <begin position="110"/>
        <end position="222"/>
    </location>
</feature>
<proteinExistence type="predicted"/>
<feature type="domain" description="Cas6b N-terminal" evidence="2">
    <location>
        <begin position="3"/>
        <end position="104"/>
    </location>
</feature>
<dbReference type="InterPro" id="IPR041528">
    <property type="entry name" value="Cas6b_N"/>
</dbReference>
<organism evidence="3 4">
    <name type="scientific">Pontibacter qinzhouensis</name>
    <dbReference type="NCBI Taxonomy" id="2603253"/>
    <lineage>
        <taxon>Bacteria</taxon>
        <taxon>Pseudomonadati</taxon>
        <taxon>Bacteroidota</taxon>
        <taxon>Cytophagia</taxon>
        <taxon>Cytophagales</taxon>
        <taxon>Hymenobacteraceae</taxon>
        <taxon>Pontibacter</taxon>
    </lineage>
</organism>
<dbReference type="Pfam" id="PF17955">
    <property type="entry name" value="Cas6b_N"/>
    <property type="match status" value="1"/>
</dbReference>
<reference evidence="3 4" key="1">
    <citation type="submission" date="2019-08" db="EMBL/GenBank/DDBJ databases">
        <authorList>
            <person name="Shi S."/>
        </authorList>
    </citation>
    <scope>NUCLEOTIDE SEQUENCE [LARGE SCALE GENOMIC DNA]</scope>
    <source>
        <strain evidence="3 4">GY10130</strain>
    </source>
</reference>
<evidence type="ECO:0000313" key="4">
    <source>
        <dbReference type="Proteomes" id="UP000321926"/>
    </source>
</evidence>
<name>A0A5C8J7M3_9BACT</name>
<dbReference type="AlphaFoldDB" id="A0A5C8J7M3"/>
<dbReference type="InterPro" id="IPR020209">
    <property type="entry name" value="Cas6b_C"/>
</dbReference>
<keyword evidence="4" id="KW-1185">Reference proteome</keyword>
<sequence>MQQTIHTTAITFPEIQLQTRDAHKLRGYFGNLFREHSPLLHNHLESGQSQYRYPLVQYKVTGKTPMLLGLNEGAELLTSLFLKVQELQLDGLTYPVLSKNIRNQRWKIGVDSDLHHYRYETLWMGLNQDNHQRYMQTEPGQERQEQLKRIAISNILAFYKAFDLLLPKEQRIMLSLQVQEKSTRFKDQHMLAFSGGFTTNALLPDFVGLGKSVARGFGTVCRV</sequence>
<dbReference type="EMBL" id="VRTY01000093">
    <property type="protein sequence ID" value="TXK33286.1"/>
    <property type="molecule type" value="Genomic_DNA"/>
</dbReference>
<dbReference type="Pfam" id="PF17262">
    <property type="entry name" value="Cas6b_C"/>
    <property type="match status" value="1"/>
</dbReference>
<dbReference type="OrthoDB" id="656505at2"/>
<evidence type="ECO:0000259" key="2">
    <source>
        <dbReference type="Pfam" id="PF17955"/>
    </source>
</evidence>
<evidence type="ECO:0000259" key="1">
    <source>
        <dbReference type="Pfam" id="PF17262"/>
    </source>
</evidence>